<dbReference type="AlphaFoldDB" id="K8EHF6"/>
<accession>K8EHF6</accession>
<gene>
    <name evidence="3" type="ORF">Bathy08g01060</name>
</gene>
<evidence type="ECO:0000313" key="3">
    <source>
        <dbReference type="EMBL" id="CCO17592.1"/>
    </source>
</evidence>
<dbReference type="Proteomes" id="UP000198341">
    <property type="component" value="Chromosome 8"/>
</dbReference>
<proteinExistence type="predicted"/>
<name>K8EHF6_9CHLO</name>
<feature type="transmembrane region" description="Helical" evidence="2">
    <location>
        <begin position="211"/>
        <end position="232"/>
    </location>
</feature>
<protein>
    <submittedName>
        <fullName evidence="3">Uncharacterized protein</fullName>
    </submittedName>
</protein>
<feature type="compositionally biased region" description="Polar residues" evidence="1">
    <location>
        <begin position="91"/>
        <end position="104"/>
    </location>
</feature>
<feature type="compositionally biased region" description="Polar residues" evidence="1">
    <location>
        <begin position="24"/>
        <end position="47"/>
    </location>
</feature>
<keyword evidence="2" id="KW-0812">Transmembrane</keyword>
<dbReference type="InterPro" id="IPR038789">
    <property type="entry name" value="LPA2-like"/>
</dbReference>
<keyword evidence="4" id="KW-1185">Reference proteome</keyword>
<dbReference type="PANTHER" id="PTHR37385">
    <property type="entry name" value="PROTEIN LOW PSII ACCUMULATION 2, CHLOROPLASTIC"/>
    <property type="match status" value="1"/>
</dbReference>
<dbReference type="GeneID" id="19014085"/>
<evidence type="ECO:0000256" key="2">
    <source>
        <dbReference type="SAM" id="Phobius"/>
    </source>
</evidence>
<dbReference type="RefSeq" id="XP_007511471.1">
    <property type="nucleotide sequence ID" value="XM_007511409.1"/>
</dbReference>
<organism evidence="3 4">
    <name type="scientific">Bathycoccus prasinos</name>
    <dbReference type="NCBI Taxonomy" id="41875"/>
    <lineage>
        <taxon>Eukaryota</taxon>
        <taxon>Viridiplantae</taxon>
        <taxon>Chlorophyta</taxon>
        <taxon>Mamiellophyceae</taxon>
        <taxon>Mamiellales</taxon>
        <taxon>Bathycoccaceae</taxon>
        <taxon>Bathycoccus</taxon>
    </lineage>
</organism>
<feature type="compositionally biased region" description="Basic and acidic residues" evidence="1">
    <location>
        <begin position="80"/>
        <end position="90"/>
    </location>
</feature>
<feature type="compositionally biased region" description="Low complexity" evidence="1">
    <location>
        <begin position="48"/>
        <end position="79"/>
    </location>
</feature>
<keyword evidence="2" id="KW-0472">Membrane</keyword>
<keyword evidence="2" id="KW-1133">Transmembrane helix</keyword>
<dbReference type="eggNOG" id="ENOG502SWVN">
    <property type="taxonomic scope" value="Eukaryota"/>
</dbReference>
<feature type="region of interest" description="Disordered" evidence="1">
    <location>
        <begin position="1"/>
        <end position="146"/>
    </location>
</feature>
<dbReference type="OrthoDB" id="568307at2759"/>
<dbReference type="EMBL" id="FO082271">
    <property type="protein sequence ID" value="CCO17592.1"/>
    <property type="molecule type" value="Genomic_DNA"/>
</dbReference>
<dbReference type="KEGG" id="bpg:Bathy08g01060"/>
<feature type="compositionally biased region" description="Polar residues" evidence="1">
    <location>
        <begin position="1"/>
        <end position="17"/>
    </location>
</feature>
<feature type="transmembrane region" description="Helical" evidence="2">
    <location>
        <begin position="177"/>
        <end position="199"/>
    </location>
</feature>
<dbReference type="PANTHER" id="PTHR37385:SF2">
    <property type="entry name" value="PROTEIN LPA2"/>
    <property type="match status" value="1"/>
</dbReference>
<reference evidence="3 4" key="1">
    <citation type="submission" date="2011-10" db="EMBL/GenBank/DDBJ databases">
        <authorList>
            <person name="Genoscope - CEA"/>
        </authorList>
    </citation>
    <scope>NUCLEOTIDE SEQUENCE [LARGE SCALE GENOMIC DNA]</scope>
    <source>
        <strain evidence="3 4">RCC 1105</strain>
    </source>
</reference>
<evidence type="ECO:0000313" key="4">
    <source>
        <dbReference type="Proteomes" id="UP000198341"/>
    </source>
</evidence>
<evidence type="ECO:0000256" key="1">
    <source>
        <dbReference type="SAM" id="MobiDB-lite"/>
    </source>
</evidence>
<sequence>MMMSATRSVSPTTSSMLRTRKTTPKANNNNIRKPTKQRSTNAMATFTSPSSRRSSWSIARSSARCGVQTKTTLTTTTMMKKNESNNKTVKEQQQQQRRNATITKANEDDSSSSSSSVDASSDDPFEFGSKSKKRRRRDGKSTRRATVAVDSPAIAAAKGESERTVVEESEEAFLKFLGFYIAIIFAFGVVLALSAFKIWPDSVDSFITDTLYPAFTPFVGGFLVFSSIYGLIKTRSDPTSKSG</sequence>